<evidence type="ECO:0000313" key="1">
    <source>
        <dbReference type="EMBL" id="KAJ4850294.1"/>
    </source>
</evidence>
<keyword evidence="2" id="KW-1185">Reference proteome</keyword>
<organism evidence="1 2">
    <name type="scientific">Turnera subulata</name>
    <dbReference type="NCBI Taxonomy" id="218843"/>
    <lineage>
        <taxon>Eukaryota</taxon>
        <taxon>Viridiplantae</taxon>
        <taxon>Streptophyta</taxon>
        <taxon>Embryophyta</taxon>
        <taxon>Tracheophyta</taxon>
        <taxon>Spermatophyta</taxon>
        <taxon>Magnoliopsida</taxon>
        <taxon>eudicotyledons</taxon>
        <taxon>Gunneridae</taxon>
        <taxon>Pentapetalae</taxon>
        <taxon>rosids</taxon>
        <taxon>fabids</taxon>
        <taxon>Malpighiales</taxon>
        <taxon>Passifloraceae</taxon>
        <taxon>Turnera</taxon>
    </lineage>
</organism>
<comment type="caution">
    <text evidence="1">The sequence shown here is derived from an EMBL/GenBank/DDBJ whole genome shotgun (WGS) entry which is preliminary data.</text>
</comment>
<name>A0A9Q0GHC6_9ROSI</name>
<dbReference type="AlphaFoldDB" id="A0A9Q0GHC6"/>
<dbReference type="Proteomes" id="UP001141552">
    <property type="component" value="Unassembled WGS sequence"/>
</dbReference>
<gene>
    <name evidence="1" type="ORF">Tsubulata_036786</name>
</gene>
<dbReference type="EMBL" id="JAKUCV010000377">
    <property type="protein sequence ID" value="KAJ4850294.1"/>
    <property type="molecule type" value="Genomic_DNA"/>
</dbReference>
<evidence type="ECO:0000313" key="2">
    <source>
        <dbReference type="Proteomes" id="UP001141552"/>
    </source>
</evidence>
<accession>A0A9Q0GHC6</accession>
<reference evidence="1" key="2">
    <citation type="journal article" date="2023" name="Plants (Basel)">
        <title>Annotation of the Turnera subulata (Passifloraceae) Draft Genome Reveals the S-Locus Evolved after the Divergence of Turneroideae from Passifloroideae in a Stepwise Manner.</title>
        <authorList>
            <person name="Henning P.M."/>
            <person name="Roalson E.H."/>
            <person name="Mir W."/>
            <person name="McCubbin A.G."/>
            <person name="Shore J.S."/>
        </authorList>
    </citation>
    <scope>NUCLEOTIDE SEQUENCE</scope>
    <source>
        <strain evidence="1">F60SS</strain>
    </source>
</reference>
<proteinExistence type="predicted"/>
<sequence length="78" mass="9034">MYFRHTPQVIGFYTFSPIYIGVHCGLKPYVNENRDNVVASVLEHLEPNDAIPRRRVLVLLYVDFIEPMKVSVDGRTLL</sequence>
<reference evidence="1" key="1">
    <citation type="submission" date="2022-02" db="EMBL/GenBank/DDBJ databases">
        <authorList>
            <person name="Henning P.M."/>
            <person name="McCubbin A.G."/>
            <person name="Shore J.S."/>
        </authorList>
    </citation>
    <scope>NUCLEOTIDE SEQUENCE</scope>
    <source>
        <strain evidence="1">F60SS</strain>
        <tissue evidence="1">Leaves</tissue>
    </source>
</reference>
<protein>
    <submittedName>
        <fullName evidence="1">Uncharacterized protein</fullName>
    </submittedName>
</protein>